<keyword evidence="6 10" id="KW-0472">Membrane</keyword>
<dbReference type="PROSITE" id="PS50885">
    <property type="entry name" value="HAMP"/>
    <property type="match status" value="1"/>
</dbReference>
<dbReference type="GO" id="GO:0007165">
    <property type="term" value="P:signal transduction"/>
    <property type="evidence" value="ECO:0007669"/>
    <property type="project" value="UniProtKB-KW"/>
</dbReference>
<evidence type="ECO:0000256" key="4">
    <source>
        <dbReference type="ARBA" id="ARBA00022692"/>
    </source>
</evidence>
<organism evidence="13 14">
    <name type="scientific">Clostridium thailandense</name>
    <dbReference type="NCBI Taxonomy" id="2794346"/>
    <lineage>
        <taxon>Bacteria</taxon>
        <taxon>Bacillati</taxon>
        <taxon>Bacillota</taxon>
        <taxon>Clostridia</taxon>
        <taxon>Eubacteriales</taxon>
        <taxon>Clostridiaceae</taxon>
        <taxon>Clostridium</taxon>
    </lineage>
</organism>
<dbReference type="Pfam" id="PF02743">
    <property type="entry name" value="dCache_1"/>
    <property type="match status" value="1"/>
</dbReference>
<sequence length="663" mass="72812">MKLKNKLVILFTVFAIVPLIVSGFIISSNLQKANKDDAYTRLNEELMVSQNSMKGNIEMLKNLALGSEKDEILINYFNNNASAELKEQVSDRYAEILKRYGVFANIIFISGDEKRLTDALKSGVDKDKSPMPDYLAKVKETKGMVVSSIRKSNSTGKSIFAICVPILNSEQKIIGYIIYSVDLEKLSNKYVTNIKIGSSGYIFAIQEDGTTLLHPNKNEIFTKNFLKVGISKEVLNKKSGIGEYEYNNVKKLVAYNEDKEMGIIYIANIPIAELMKTSKAVINLMGIIGVIVLIVLIISAIAISKKFTNGINSVVKAMEIIDTGDFTNKVDIISNDEVGIMGKRINHTMEKLSFSIFGVKESSSKVSDLSNILTNNSKEMSVAVNEVALEIGEIADRTINQTRQLLDITKELDEFNNELNDIYYKISDVNTSSKSAEYKAVTGKDFVESLTISIDSVKKSFSLVRDKINGLGSTVSEIGKITDSINEISEQTNLLALNAAIEAARAGEQGKGFAVVADEVRKLAEESSKSASEIMNLINLVSGETTEVIDTSKQMDELITEQANVIGKTIESFDAILKSVQDITPMVDKTYNSVKNAVKVKDIVVNKVEGIVYDSKEVSASTEQISASAEEMASSIEEVSRVAVQLDKSVDDLVSKVDGFKVN</sequence>
<dbReference type="InterPro" id="IPR033479">
    <property type="entry name" value="dCache_1"/>
</dbReference>
<evidence type="ECO:0000259" key="11">
    <source>
        <dbReference type="PROSITE" id="PS50111"/>
    </source>
</evidence>
<comment type="similarity">
    <text evidence="8">Belongs to the methyl-accepting chemotaxis (MCP) protein family.</text>
</comment>
<feature type="transmembrane region" description="Helical" evidence="10">
    <location>
        <begin position="7"/>
        <end position="26"/>
    </location>
</feature>
<feature type="transmembrane region" description="Helical" evidence="10">
    <location>
        <begin position="280"/>
        <end position="303"/>
    </location>
</feature>
<evidence type="ECO:0000256" key="9">
    <source>
        <dbReference type="PROSITE-ProRule" id="PRU00284"/>
    </source>
</evidence>
<dbReference type="PANTHER" id="PTHR32089:SF112">
    <property type="entry name" value="LYSOZYME-LIKE PROTEIN-RELATED"/>
    <property type="match status" value="1"/>
</dbReference>
<protein>
    <submittedName>
        <fullName evidence="13">Methyl-accepting chemotaxis protein</fullName>
    </submittedName>
</protein>
<dbReference type="GO" id="GO:0006935">
    <property type="term" value="P:chemotaxis"/>
    <property type="evidence" value="ECO:0007669"/>
    <property type="project" value="UniProtKB-KW"/>
</dbReference>
<accession>A0A949TQ77</accession>
<evidence type="ECO:0000256" key="6">
    <source>
        <dbReference type="ARBA" id="ARBA00023136"/>
    </source>
</evidence>
<evidence type="ECO:0000256" key="3">
    <source>
        <dbReference type="ARBA" id="ARBA00022500"/>
    </source>
</evidence>
<keyword evidence="5 10" id="KW-1133">Transmembrane helix</keyword>
<dbReference type="AlphaFoldDB" id="A0A949TQ77"/>
<evidence type="ECO:0000256" key="5">
    <source>
        <dbReference type="ARBA" id="ARBA00022989"/>
    </source>
</evidence>
<dbReference type="SMART" id="SM00283">
    <property type="entry name" value="MA"/>
    <property type="match status" value="1"/>
</dbReference>
<keyword evidence="2" id="KW-1003">Cell membrane</keyword>
<dbReference type="Proteomes" id="UP000694308">
    <property type="component" value="Unassembled WGS sequence"/>
</dbReference>
<proteinExistence type="inferred from homology"/>
<feature type="domain" description="HAMP" evidence="12">
    <location>
        <begin position="305"/>
        <end position="357"/>
    </location>
</feature>
<dbReference type="PANTHER" id="PTHR32089">
    <property type="entry name" value="METHYL-ACCEPTING CHEMOTAXIS PROTEIN MCPB"/>
    <property type="match status" value="1"/>
</dbReference>
<dbReference type="CDD" id="cd18773">
    <property type="entry name" value="PDC1_HK_sensor"/>
    <property type="match status" value="1"/>
</dbReference>
<dbReference type="Pfam" id="PF00672">
    <property type="entry name" value="HAMP"/>
    <property type="match status" value="1"/>
</dbReference>
<comment type="caution">
    <text evidence="13">The sequence shown here is derived from an EMBL/GenBank/DDBJ whole genome shotgun (WGS) entry which is preliminary data.</text>
</comment>
<feature type="domain" description="Methyl-accepting transducer" evidence="11">
    <location>
        <begin position="376"/>
        <end position="640"/>
    </location>
</feature>
<dbReference type="CDD" id="cd11386">
    <property type="entry name" value="MCP_signal"/>
    <property type="match status" value="1"/>
</dbReference>
<dbReference type="Pfam" id="PF00015">
    <property type="entry name" value="MCPsignal"/>
    <property type="match status" value="1"/>
</dbReference>
<evidence type="ECO:0000256" key="8">
    <source>
        <dbReference type="ARBA" id="ARBA00029447"/>
    </source>
</evidence>
<keyword evidence="14" id="KW-1185">Reference proteome</keyword>
<gene>
    <name evidence="13" type="ORF">I6U48_29070</name>
</gene>
<dbReference type="RefSeq" id="WP_218324002.1">
    <property type="nucleotide sequence ID" value="NZ_JAEEGC010000231.1"/>
</dbReference>
<evidence type="ECO:0000256" key="1">
    <source>
        <dbReference type="ARBA" id="ARBA00004651"/>
    </source>
</evidence>
<reference evidence="13" key="1">
    <citation type="submission" date="2020-12" db="EMBL/GenBank/DDBJ databases">
        <title>Clostridium thailandense sp. nov., a novel acetogenic bacterium isolated from peat land soil in Thailand.</title>
        <authorList>
            <person name="Chaikitkaew S."/>
            <person name="Birkeland N.K."/>
        </authorList>
    </citation>
    <scope>NUCLEOTIDE SEQUENCE</scope>
    <source>
        <strain evidence="13">PL3</strain>
    </source>
</reference>
<keyword evidence="4 10" id="KW-0812">Transmembrane</keyword>
<dbReference type="CDD" id="cd06225">
    <property type="entry name" value="HAMP"/>
    <property type="match status" value="1"/>
</dbReference>
<evidence type="ECO:0000256" key="10">
    <source>
        <dbReference type="SAM" id="Phobius"/>
    </source>
</evidence>
<dbReference type="EMBL" id="JAEEGC010000231">
    <property type="protein sequence ID" value="MBV7276924.1"/>
    <property type="molecule type" value="Genomic_DNA"/>
</dbReference>
<keyword evidence="3" id="KW-0145">Chemotaxis</keyword>
<evidence type="ECO:0000259" key="12">
    <source>
        <dbReference type="PROSITE" id="PS50885"/>
    </source>
</evidence>
<evidence type="ECO:0000256" key="7">
    <source>
        <dbReference type="ARBA" id="ARBA00023224"/>
    </source>
</evidence>
<evidence type="ECO:0000256" key="2">
    <source>
        <dbReference type="ARBA" id="ARBA00022475"/>
    </source>
</evidence>
<dbReference type="InterPro" id="IPR004089">
    <property type="entry name" value="MCPsignal_dom"/>
</dbReference>
<evidence type="ECO:0000313" key="14">
    <source>
        <dbReference type="Proteomes" id="UP000694308"/>
    </source>
</evidence>
<name>A0A949TQ77_9CLOT</name>
<dbReference type="CDD" id="cd12912">
    <property type="entry name" value="PDC2_MCP_like"/>
    <property type="match status" value="1"/>
</dbReference>
<keyword evidence="7 9" id="KW-0807">Transducer</keyword>
<dbReference type="GO" id="GO:0005886">
    <property type="term" value="C:plasma membrane"/>
    <property type="evidence" value="ECO:0007669"/>
    <property type="project" value="UniProtKB-SubCell"/>
</dbReference>
<dbReference type="PROSITE" id="PS50111">
    <property type="entry name" value="CHEMOTAXIS_TRANSDUC_2"/>
    <property type="match status" value="1"/>
</dbReference>
<comment type="subcellular location">
    <subcellularLocation>
        <location evidence="1">Cell membrane</location>
        <topology evidence="1">Multi-pass membrane protein</topology>
    </subcellularLocation>
</comment>
<evidence type="ECO:0000313" key="13">
    <source>
        <dbReference type="EMBL" id="MBV7276924.1"/>
    </source>
</evidence>
<dbReference type="InterPro" id="IPR003660">
    <property type="entry name" value="HAMP_dom"/>
</dbReference>